<evidence type="ECO:0000313" key="1">
    <source>
        <dbReference type="EMBL" id="MBS9523198.1"/>
    </source>
</evidence>
<reference evidence="1 2" key="1">
    <citation type="submission" date="2021-05" db="EMBL/GenBank/DDBJ databases">
        <authorList>
            <person name="Zhang Z.D."/>
            <person name="Osman G."/>
        </authorList>
    </citation>
    <scope>NUCLEOTIDE SEQUENCE [LARGE SCALE GENOMIC DNA]</scope>
    <source>
        <strain evidence="1 2">KCTC 32217</strain>
    </source>
</reference>
<dbReference type="AlphaFoldDB" id="A0AAP2CET0"/>
<dbReference type="Gene3D" id="3.40.50.2000">
    <property type="entry name" value="Glycogen Phosphorylase B"/>
    <property type="match status" value="1"/>
</dbReference>
<dbReference type="Proteomes" id="UP001319104">
    <property type="component" value="Unassembled WGS sequence"/>
</dbReference>
<dbReference type="RefSeq" id="WP_213944059.1">
    <property type="nucleotide sequence ID" value="NZ_JAHBGI010000003.1"/>
</dbReference>
<name>A0AAP2CET0_9BACT</name>
<evidence type="ECO:0008006" key="3">
    <source>
        <dbReference type="Google" id="ProtNLM"/>
    </source>
</evidence>
<keyword evidence="2" id="KW-1185">Reference proteome</keyword>
<comment type="caution">
    <text evidence="1">The sequence shown here is derived from an EMBL/GenBank/DDBJ whole genome shotgun (WGS) entry which is preliminary data.</text>
</comment>
<accession>A0AAP2CET0</accession>
<dbReference type="EMBL" id="JAHCMY010000001">
    <property type="protein sequence ID" value="MBS9523198.1"/>
    <property type="molecule type" value="Genomic_DNA"/>
</dbReference>
<proteinExistence type="predicted"/>
<protein>
    <recommendedName>
        <fullName evidence="3">Glycosyltransferase family 1 protein</fullName>
    </recommendedName>
</protein>
<organism evidence="1 2">
    <name type="scientific">Litoribacter ruber</name>
    <dbReference type="NCBI Taxonomy" id="702568"/>
    <lineage>
        <taxon>Bacteria</taxon>
        <taxon>Pseudomonadati</taxon>
        <taxon>Bacteroidota</taxon>
        <taxon>Cytophagia</taxon>
        <taxon>Cytophagales</taxon>
        <taxon>Cyclobacteriaceae</taxon>
        <taxon>Litoribacter</taxon>
    </lineage>
</organism>
<evidence type="ECO:0000313" key="2">
    <source>
        <dbReference type="Proteomes" id="UP001319104"/>
    </source>
</evidence>
<gene>
    <name evidence="1" type="ORF">KI659_04120</name>
</gene>
<sequence>MGLIDMQLTNPSLANNNIFDVIVNNQIKVRYDLLDGFNWGLGESDSGKFELFSKLTGDCDYYFKRSFHPILENYAKASCKVLPLGFNLNVVPSSYYFLKKGLSSLIFTPKVLLNWLSNFAQDNIEEKYYSYPPVQGINVNILFYTRLWDPADYVDSSDFSDHLAQINITRIQSLQTCRKNFGDQFKGGLYDSPIARRLAPELILNRRAVRKLNYLKEMKKSSICISTAGLHNSTGWKMAEYIAASRAIVSEPLHYLPTGNFQKNMNYLEFHSTETLIGQIEQLLVNPDLRAQMMKANQEYYQNFLRPDQLVLNSLKKIQEYA</sequence>